<accession>A0ABV6LK42</accession>
<dbReference type="RefSeq" id="WP_377345856.1">
    <property type="nucleotide sequence ID" value="NZ_JBHLTP010000003.1"/>
</dbReference>
<dbReference type="EMBL" id="JBHLTP010000003">
    <property type="protein sequence ID" value="MFC0522762.1"/>
    <property type="molecule type" value="Genomic_DNA"/>
</dbReference>
<name>A0ABV6LK42_9BACI</name>
<sequence length="153" mass="17878">MLTFEEKQNILDTFTELTRREISLGRINYHFEDSAIDKKNVVYHLHPNGNGFVFAELVDGYETDERGMVNIRDYSEEQLITIVRASIDSLSVDPEEKDFLGLEEDYINQEYQVLTLVYDFGLFNIYADDMLDASFPTYNEAVDYLDQEGFQKK</sequence>
<evidence type="ECO:0000313" key="1">
    <source>
        <dbReference type="EMBL" id="MFC0522762.1"/>
    </source>
</evidence>
<protein>
    <recommendedName>
        <fullName evidence="3">Phage protein</fullName>
    </recommendedName>
</protein>
<reference evidence="1 2" key="1">
    <citation type="submission" date="2024-09" db="EMBL/GenBank/DDBJ databases">
        <authorList>
            <person name="Sun Q."/>
            <person name="Mori K."/>
        </authorList>
    </citation>
    <scope>NUCLEOTIDE SEQUENCE [LARGE SCALE GENOMIC DNA]</scope>
    <source>
        <strain evidence="1 2">NCAIM B.02529</strain>
    </source>
</reference>
<gene>
    <name evidence="1" type="ORF">ACFFGV_04050</name>
</gene>
<evidence type="ECO:0000313" key="2">
    <source>
        <dbReference type="Proteomes" id="UP001589836"/>
    </source>
</evidence>
<dbReference type="Proteomes" id="UP001589836">
    <property type="component" value="Unassembled WGS sequence"/>
</dbReference>
<comment type="caution">
    <text evidence="1">The sequence shown here is derived from an EMBL/GenBank/DDBJ whole genome shotgun (WGS) entry which is preliminary data.</text>
</comment>
<proteinExistence type="predicted"/>
<keyword evidence="2" id="KW-1185">Reference proteome</keyword>
<evidence type="ECO:0008006" key="3">
    <source>
        <dbReference type="Google" id="ProtNLM"/>
    </source>
</evidence>
<organism evidence="1 2">
    <name type="scientific">Pontibacillus salicampi</name>
    <dbReference type="NCBI Taxonomy" id="1449801"/>
    <lineage>
        <taxon>Bacteria</taxon>
        <taxon>Bacillati</taxon>
        <taxon>Bacillota</taxon>
        <taxon>Bacilli</taxon>
        <taxon>Bacillales</taxon>
        <taxon>Bacillaceae</taxon>
        <taxon>Pontibacillus</taxon>
    </lineage>
</organism>